<comment type="caution">
    <text evidence="6">The sequence shown here is derived from an EMBL/GenBank/DDBJ whole genome shotgun (WGS) entry which is preliminary data.</text>
</comment>
<name>A0ABP8CG79_9FLAO</name>
<gene>
    <name evidence="6" type="ORF">GCM10022291_31110</name>
</gene>
<evidence type="ECO:0000256" key="2">
    <source>
        <dbReference type="ARBA" id="ARBA00022723"/>
    </source>
</evidence>
<dbReference type="RefSeq" id="WP_344789268.1">
    <property type="nucleotide sequence ID" value="NZ_BAABCA010000007.1"/>
</dbReference>
<dbReference type="InterPro" id="IPR009056">
    <property type="entry name" value="Cyt_c-like_dom"/>
</dbReference>
<dbReference type="PANTHER" id="PTHR35008">
    <property type="entry name" value="BLL4482 PROTEIN-RELATED"/>
    <property type="match status" value="1"/>
</dbReference>
<evidence type="ECO:0000259" key="5">
    <source>
        <dbReference type="PROSITE" id="PS51007"/>
    </source>
</evidence>
<keyword evidence="7" id="KW-1185">Reference proteome</keyword>
<accession>A0ABP8CG79</accession>
<protein>
    <recommendedName>
        <fullName evidence="5">Cytochrome c domain-containing protein</fullName>
    </recommendedName>
</protein>
<dbReference type="Proteomes" id="UP001501496">
    <property type="component" value="Unassembled WGS sequence"/>
</dbReference>
<keyword evidence="3 4" id="KW-0408">Iron</keyword>
<dbReference type="Pfam" id="PF00034">
    <property type="entry name" value="Cytochrom_C"/>
    <property type="match status" value="1"/>
</dbReference>
<keyword evidence="2 4" id="KW-0479">Metal-binding</keyword>
<dbReference type="InterPro" id="IPR051459">
    <property type="entry name" value="Cytochrome_c-type_DH"/>
</dbReference>
<dbReference type="Gene3D" id="1.10.760.10">
    <property type="entry name" value="Cytochrome c-like domain"/>
    <property type="match status" value="1"/>
</dbReference>
<evidence type="ECO:0000313" key="6">
    <source>
        <dbReference type="EMBL" id="GAA4238895.1"/>
    </source>
</evidence>
<dbReference type="PANTHER" id="PTHR35008:SF8">
    <property type="entry name" value="ALCOHOL DEHYDROGENASE CYTOCHROME C SUBUNIT"/>
    <property type="match status" value="1"/>
</dbReference>
<feature type="domain" description="Cytochrome c" evidence="5">
    <location>
        <begin position="32"/>
        <end position="120"/>
    </location>
</feature>
<evidence type="ECO:0000313" key="7">
    <source>
        <dbReference type="Proteomes" id="UP001501496"/>
    </source>
</evidence>
<dbReference type="PROSITE" id="PS51007">
    <property type="entry name" value="CYTC"/>
    <property type="match status" value="1"/>
</dbReference>
<dbReference type="EMBL" id="BAABCA010000007">
    <property type="protein sequence ID" value="GAA4238895.1"/>
    <property type="molecule type" value="Genomic_DNA"/>
</dbReference>
<evidence type="ECO:0000256" key="4">
    <source>
        <dbReference type="PROSITE-ProRule" id="PRU00433"/>
    </source>
</evidence>
<evidence type="ECO:0000256" key="3">
    <source>
        <dbReference type="ARBA" id="ARBA00023004"/>
    </source>
</evidence>
<evidence type="ECO:0000256" key="1">
    <source>
        <dbReference type="ARBA" id="ARBA00022617"/>
    </source>
</evidence>
<keyword evidence="1 4" id="KW-0349">Heme</keyword>
<sequence length="138" mass="15296">MKLIFISCITILALLNANLNKNIYTQTNPLQESIARGSDIYLDFCINCHMANGEGVDATFPPLAKSDYLMQERAKSIKAIKFGIEGKLTVNGKTYNSNMVPLGLSDDEVADVMNYITNSWGNKNNKMITEAEVAKLKK</sequence>
<dbReference type="InterPro" id="IPR036909">
    <property type="entry name" value="Cyt_c-like_dom_sf"/>
</dbReference>
<reference evidence="7" key="1">
    <citation type="journal article" date="2019" name="Int. J. Syst. Evol. Microbiol.">
        <title>The Global Catalogue of Microorganisms (GCM) 10K type strain sequencing project: providing services to taxonomists for standard genome sequencing and annotation.</title>
        <authorList>
            <consortium name="The Broad Institute Genomics Platform"/>
            <consortium name="The Broad Institute Genome Sequencing Center for Infectious Disease"/>
            <person name="Wu L."/>
            <person name="Ma J."/>
        </authorList>
    </citation>
    <scope>NUCLEOTIDE SEQUENCE [LARGE SCALE GENOMIC DNA]</scope>
    <source>
        <strain evidence="7">JCM 17630</strain>
    </source>
</reference>
<organism evidence="6 7">
    <name type="scientific">Postechiella marina</name>
    <dbReference type="NCBI Taxonomy" id="943941"/>
    <lineage>
        <taxon>Bacteria</taxon>
        <taxon>Pseudomonadati</taxon>
        <taxon>Bacteroidota</taxon>
        <taxon>Flavobacteriia</taxon>
        <taxon>Flavobacteriales</taxon>
        <taxon>Flavobacteriaceae</taxon>
        <taxon>Postechiella</taxon>
    </lineage>
</organism>
<dbReference type="SUPFAM" id="SSF46626">
    <property type="entry name" value="Cytochrome c"/>
    <property type="match status" value="1"/>
</dbReference>
<proteinExistence type="predicted"/>